<dbReference type="EMBL" id="CP119316">
    <property type="protein sequence ID" value="WEK47263.1"/>
    <property type="molecule type" value="Genomic_DNA"/>
</dbReference>
<protein>
    <submittedName>
        <fullName evidence="8">LD-carboxypeptidase</fullName>
    </submittedName>
</protein>
<dbReference type="InterPro" id="IPR027461">
    <property type="entry name" value="Carboxypeptidase_A_C_sf"/>
</dbReference>
<sequence>MTRIAICAPSTPLKPEDVGRVQALAADYPALELVFHPQCFEEQGHFAGPDAVRLAALLECANDPGFDAVWCARGGYGANRIAAQAVAAMGEASRGKLFLGYSDAGYLLSALYRTGIGKPVHAPMPVDIRRFDGELAVRRSLAFLAGDPSGIEPSLDGRPTVAFNLMTLAAICGTGLMPDLSGHVVMVEEVSEHLYAVDRLFFHVSEHLKDKGIAGLRLGRVTDVPTNDRQFGVEAEEIAQDWCARTGIAFLGFADIGHDPANKIVPFGLA</sequence>
<dbReference type="InterPro" id="IPR040921">
    <property type="entry name" value="Peptidase_S66C"/>
</dbReference>
<dbReference type="InterPro" id="IPR027478">
    <property type="entry name" value="LdcA_N"/>
</dbReference>
<keyword evidence="4" id="KW-0378">Hydrolase</keyword>
<dbReference type="InterPro" id="IPR040449">
    <property type="entry name" value="Peptidase_S66_N"/>
</dbReference>
<evidence type="ECO:0000256" key="5">
    <source>
        <dbReference type="ARBA" id="ARBA00022825"/>
    </source>
</evidence>
<dbReference type="Pfam" id="PF17676">
    <property type="entry name" value="Peptidase_S66C"/>
    <property type="match status" value="1"/>
</dbReference>
<keyword evidence="3" id="KW-0645">Protease</keyword>
<dbReference type="Pfam" id="PF02016">
    <property type="entry name" value="Peptidase_S66"/>
    <property type="match status" value="1"/>
</dbReference>
<evidence type="ECO:0000313" key="9">
    <source>
        <dbReference type="Proteomes" id="UP001218362"/>
    </source>
</evidence>
<dbReference type="PANTHER" id="PTHR30237:SF2">
    <property type="entry name" value="MUREIN TETRAPEPTIDE CARBOXYPEPTIDASE"/>
    <property type="match status" value="1"/>
</dbReference>
<dbReference type="Gene3D" id="3.40.50.10740">
    <property type="entry name" value="Class I glutamine amidotransferase-like"/>
    <property type="match status" value="1"/>
</dbReference>
<name>A0AAJ5X6B8_9SPHN</name>
<evidence type="ECO:0000256" key="2">
    <source>
        <dbReference type="ARBA" id="ARBA00022645"/>
    </source>
</evidence>
<feature type="domain" description="LD-carboxypeptidase N-terminal" evidence="6">
    <location>
        <begin position="4"/>
        <end position="116"/>
    </location>
</feature>
<dbReference type="PANTHER" id="PTHR30237">
    <property type="entry name" value="MURAMOYLTETRAPEPTIDE CARBOXYPEPTIDASE"/>
    <property type="match status" value="1"/>
</dbReference>
<dbReference type="GO" id="GO:0006508">
    <property type="term" value="P:proteolysis"/>
    <property type="evidence" value="ECO:0007669"/>
    <property type="project" value="UniProtKB-KW"/>
</dbReference>
<proteinExistence type="inferred from homology"/>
<dbReference type="KEGG" id="acob:P0Y56_02975"/>
<dbReference type="CDD" id="cd07025">
    <property type="entry name" value="Peptidase_S66"/>
    <property type="match status" value="1"/>
</dbReference>
<feature type="domain" description="LD-carboxypeptidase C-terminal" evidence="7">
    <location>
        <begin position="164"/>
        <end position="269"/>
    </location>
</feature>
<dbReference type="AlphaFoldDB" id="A0AAJ5X6B8"/>
<gene>
    <name evidence="8" type="ORF">P0Y56_02975</name>
</gene>
<organism evidence="8 9">
    <name type="scientific">Candidatus Andeanibacterium colombiense</name>
    <dbReference type="NCBI Taxonomy" id="3121345"/>
    <lineage>
        <taxon>Bacteria</taxon>
        <taxon>Pseudomonadati</taxon>
        <taxon>Pseudomonadota</taxon>
        <taxon>Alphaproteobacteria</taxon>
        <taxon>Sphingomonadales</taxon>
        <taxon>Sphingomonadaceae</taxon>
        <taxon>Candidatus Andeanibacterium</taxon>
    </lineage>
</organism>
<dbReference type="SUPFAM" id="SSF141986">
    <property type="entry name" value="LD-carboxypeptidase A C-terminal domain-like"/>
    <property type="match status" value="1"/>
</dbReference>
<evidence type="ECO:0000256" key="3">
    <source>
        <dbReference type="ARBA" id="ARBA00022670"/>
    </source>
</evidence>
<dbReference type="Proteomes" id="UP001218362">
    <property type="component" value="Chromosome"/>
</dbReference>
<evidence type="ECO:0000259" key="6">
    <source>
        <dbReference type="Pfam" id="PF02016"/>
    </source>
</evidence>
<dbReference type="GO" id="GO:0008236">
    <property type="term" value="F:serine-type peptidase activity"/>
    <property type="evidence" value="ECO:0007669"/>
    <property type="project" value="UniProtKB-KW"/>
</dbReference>
<dbReference type="InterPro" id="IPR003507">
    <property type="entry name" value="S66_fam"/>
</dbReference>
<dbReference type="InterPro" id="IPR029062">
    <property type="entry name" value="Class_I_gatase-like"/>
</dbReference>
<evidence type="ECO:0000259" key="7">
    <source>
        <dbReference type="Pfam" id="PF17676"/>
    </source>
</evidence>
<reference evidence="8" key="1">
    <citation type="submission" date="2023-03" db="EMBL/GenBank/DDBJ databases">
        <title>Andean soil-derived lignocellulolytic bacterial consortium as a source of novel taxa and putative plastic-active enzymes.</title>
        <authorList>
            <person name="Diaz-Garcia L."/>
            <person name="Chuvochina M."/>
            <person name="Feuerriegel G."/>
            <person name="Bunk B."/>
            <person name="Sproer C."/>
            <person name="Streit W.R."/>
            <person name="Rodriguez L.M."/>
            <person name="Overmann J."/>
            <person name="Jimenez D.J."/>
        </authorList>
    </citation>
    <scope>NUCLEOTIDE SEQUENCE</scope>
    <source>
        <strain evidence="8">MAG 26</strain>
    </source>
</reference>
<evidence type="ECO:0000256" key="1">
    <source>
        <dbReference type="ARBA" id="ARBA00010233"/>
    </source>
</evidence>
<dbReference type="Gene3D" id="3.50.30.60">
    <property type="entry name" value="LD-carboxypeptidase A C-terminal domain-like"/>
    <property type="match status" value="1"/>
</dbReference>
<accession>A0AAJ5X6B8</accession>
<dbReference type="SUPFAM" id="SSF52317">
    <property type="entry name" value="Class I glutamine amidotransferase-like"/>
    <property type="match status" value="1"/>
</dbReference>
<keyword evidence="5" id="KW-0720">Serine protease</keyword>
<keyword evidence="2" id="KW-0121">Carboxypeptidase</keyword>
<dbReference type="GO" id="GO:0004180">
    <property type="term" value="F:carboxypeptidase activity"/>
    <property type="evidence" value="ECO:0007669"/>
    <property type="project" value="UniProtKB-KW"/>
</dbReference>
<evidence type="ECO:0000256" key="4">
    <source>
        <dbReference type="ARBA" id="ARBA00022801"/>
    </source>
</evidence>
<comment type="similarity">
    <text evidence="1">Belongs to the peptidase S66 family.</text>
</comment>
<evidence type="ECO:0000313" key="8">
    <source>
        <dbReference type="EMBL" id="WEK47263.1"/>
    </source>
</evidence>